<dbReference type="Pfam" id="PF03602">
    <property type="entry name" value="Cons_hypoth95"/>
    <property type="match status" value="1"/>
</dbReference>
<dbReference type="SUPFAM" id="SSF53335">
    <property type="entry name" value="S-adenosyl-L-methionine-dependent methyltransferases"/>
    <property type="match status" value="1"/>
</dbReference>
<feature type="region of interest" description="Disordered" evidence="3">
    <location>
        <begin position="1"/>
        <end position="26"/>
    </location>
</feature>
<dbReference type="PIRSF" id="PIRSF004553">
    <property type="entry name" value="CHP00095"/>
    <property type="match status" value="1"/>
</dbReference>
<evidence type="ECO:0000256" key="3">
    <source>
        <dbReference type="SAM" id="MobiDB-lite"/>
    </source>
</evidence>
<keyword evidence="2 4" id="KW-0808">Transferase</keyword>
<dbReference type="InterPro" id="IPR002052">
    <property type="entry name" value="DNA_methylase_N6_adenine_CS"/>
</dbReference>
<dbReference type="PANTHER" id="PTHR43542:SF1">
    <property type="entry name" value="METHYLTRANSFERASE"/>
    <property type="match status" value="1"/>
</dbReference>
<dbReference type="InterPro" id="IPR004398">
    <property type="entry name" value="RNA_MeTrfase_RsmD"/>
</dbReference>
<sequence length="191" mass="20371">MTRIISGRAGGLRLSTPPGAGTRPTSDRVREALFSRLEHLEVVGGARVLDLYAGSGALGLEALSRGAASVLLVESDKGAAKVTRENTGAIGIPGAVVRQAAVAKVLATPPAERFTLVFSDPPYALTEDELAADLALLAEQDWLTDDALVVVERSSRTPEPRWPSDWEVEGERRYGETKIWFAGPKPPDEIA</sequence>
<reference evidence="4" key="1">
    <citation type="submission" date="2024-05" db="EMBL/GenBank/DDBJ databases">
        <authorList>
            <person name="Kim S."/>
            <person name="Heo J."/>
            <person name="Choi H."/>
            <person name="Choi Y."/>
            <person name="Kwon S.-W."/>
            <person name="Kim Y."/>
        </authorList>
    </citation>
    <scope>NUCLEOTIDE SEQUENCE</scope>
    <source>
        <strain evidence="4">KACC 23699</strain>
    </source>
</reference>
<dbReference type="EC" id="2.1.1.171" evidence="4"/>
<evidence type="ECO:0000256" key="2">
    <source>
        <dbReference type="ARBA" id="ARBA00022679"/>
    </source>
</evidence>
<dbReference type="NCBIfam" id="TIGR00095">
    <property type="entry name" value="16S rRNA (guanine(966)-N(2))-methyltransferase RsmD"/>
    <property type="match status" value="1"/>
</dbReference>
<dbReference type="GO" id="GO:0003676">
    <property type="term" value="F:nucleic acid binding"/>
    <property type="evidence" value="ECO:0007669"/>
    <property type="project" value="InterPro"/>
</dbReference>
<keyword evidence="1 4" id="KW-0489">Methyltransferase</keyword>
<dbReference type="RefSeq" id="WP_406830079.1">
    <property type="nucleotide sequence ID" value="NZ_CP157483.1"/>
</dbReference>
<dbReference type="AlphaFoldDB" id="A0AAU7JRI0"/>
<dbReference type="PANTHER" id="PTHR43542">
    <property type="entry name" value="METHYLTRANSFERASE"/>
    <property type="match status" value="1"/>
</dbReference>
<dbReference type="InterPro" id="IPR029063">
    <property type="entry name" value="SAM-dependent_MTases_sf"/>
</dbReference>
<dbReference type="Gene3D" id="3.40.50.150">
    <property type="entry name" value="Vaccinia Virus protein VP39"/>
    <property type="match status" value="1"/>
</dbReference>
<dbReference type="CDD" id="cd02440">
    <property type="entry name" value="AdoMet_MTases"/>
    <property type="match status" value="1"/>
</dbReference>
<evidence type="ECO:0000256" key="1">
    <source>
        <dbReference type="ARBA" id="ARBA00022603"/>
    </source>
</evidence>
<protein>
    <submittedName>
        <fullName evidence="4">16S rRNA (Guanine(966)-N(2))-methyltransferase RsmD</fullName>
        <ecNumber evidence="4">2.1.1.171</ecNumber>
    </submittedName>
</protein>
<proteinExistence type="predicted"/>
<organism evidence="4">
    <name type="scientific">Pedococcus sp. KACC 23699</name>
    <dbReference type="NCBI Taxonomy" id="3149228"/>
    <lineage>
        <taxon>Bacteria</taxon>
        <taxon>Bacillati</taxon>
        <taxon>Actinomycetota</taxon>
        <taxon>Actinomycetes</taxon>
        <taxon>Micrococcales</taxon>
        <taxon>Intrasporangiaceae</taxon>
        <taxon>Pedococcus</taxon>
    </lineage>
</organism>
<gene>
    <name evidence="4" type="primary">rsmD</name>
    <name evidence="4" type="ORF">ABEG17_13915</name>
</gene>
<name>A0AAU7JRI0_9MICO</name>
<dbReference type="PROSITE" id="PS00092">
    <property type="entry name" value="N6_MTASE"/>
    <property type="match status" value="1"/>
</dbReference>
<dbReference type="GO" id="GO:0052913">
    <property type="term" value="F:16S rRNA (guanine(966)-N(2))-methyltransferase activity"/>
    <property type="evidence" value="ECO:0007669"/>
    <property type="project" value="UniProtKB-EC"/>
</dbReference>
<evidence type="ECO:0000313" key="4">
    <source>
        <dbReference type="EMBL" id="XBO42659.1"/>
    </source>
</evidence>
<dbReference type="EMBL" id="CP157483">
    <property type="protein sequence ID" value="XBO42659.1"/>
    <property type="molecule type" value="Genomic_DNA"/>
</dbReference>
<accession>A0AAU7JRI0</accession>